<dbReference type="InterPro" id="IPR033316">
    <property type="entry name" value="RBBP8-like"/>
</dbReference>
<protein>
    <submittedName>
        <fullName evidence="5">RBBP8 N-terminal-like protein</fullName>
    </submittedName>
</protein>
<dbReference type="GeneID" id="103060801"/>
<dbReference type="RefSeq" id="XP_025026488.1">
    <property type="nucleotide sequence ID" value="XM_025170720.1"/>
</dbReference>
<sequence>MSTENFAEILNKLKETHEKEVQGLQTKLNELTNEKCRDNQRIEELFTKNHQLREQQKALKENVKVLENRLRAGLCDRCQVTQELAKKKQHEFRKAHFQSLQHIFILTNEMNKLREENKSLKEELKRLCGPKDRPKAFKGESREGNSAPDLSSSLLSTRSRKLSAGKNMSQETEEEYHEPLEGDQSPEHRHSPESRVSPNIILQGERVLDMSSQKRINQLQGTIELMRAGSRTSSQEGDYPESGSPPLARKTPPSPHCDQSPSFEAFLRPNKSDCCAYPSSYENLRFSKKEQLYLLNQSFALHHLGLRSNSTSREGEFPHHLLLAKEVSSRMKSQEEWEDQATILELPGAVLYMKDRHLENRLQFLNSPEKLRCLLLQPQQEGKGRTEDSSDHTWCQTPSVLPSVGKDCKKERLCPEDLMDDALQKQFQVNKENLDQGEKATSVQDYPTETPLDLSDYGRGRESGTNWHQSSVKHERQSPGRDENEDSVVQKTCLSSWLCTAQKHHHGSKQLEQFTARAKENTAVSLVSLPQELAMSKPSSHDSTADTEVKMPFGAENQDTKQPDNGDTDSLKDDSDEPDVSESEMVGTREDKGLQGASVKEEHCCATENMEHLQKKRKRGHDSSAKAYKKSIQGGQNGKAIQVPPGPQDTKEMANHSPAFRHEDHEET</sequence>
<dbReference type="Pfam" id="PF10482">
    <property type="entry name" value="CtIP_N"/>
    <property type="match status" value="1"/>
</dbReference>
<reference evidence="5" key="1">
    <citation type="submission" date="2025-08" db="UniProtKB">
        <authorList>
            <consortium name="RefSeq"/>
        </authorList>
    </citation>
    <scope>IDENTIFICATION</scope>
    <source>
        <tissue evidence="5">Liver</tissue>
    </source>
</reference>
<dbReference type="InterPro" id="IPR019518">
    <property type="entry name" value="CtIP_N"/>
</dbReference>
<evidence type="ECO:0000256" key="2">
    <source>
        <dbReference type="SAM" id="MobiDB-lite"/>
    </source>
</evidence>
<evidence type="ECO:0000313" key="4">
    <source>
        <dbReference type="Proteomes" id="UP000695026"/>
    </source>
</evidence>
<feature type="compositionally biased region" description="Basic and acidic residues" evidence="2">
    <location>
        <begin position="177"/>
        <end position="193"/>
    </location>
</feature>
<evidence type="ECO:0000256" key="1">
    <source>
        <dbReference type="SAM" id="Coils"/>
    </source>
</evidence>
<feature type="region of interest" description="Disordered" evidence="2">
    <location>
        <begin position="227"/>
        <end position="261"/>
    </location>
</feature>
<proteinExistence type="predicted"/>
<feature type="domain" description="DNA endonuclease Ctp1 N-terminal" evidence="3">
    <location>
        <begin position="6"/>
        <end position="125"/>
    </location>
</feature>
<feature type="compositionally biased region" description="Basic and acidic residues" evidence="2">
    <location>
        <begin position="587"/>
        <end position="613"/>
    </location>
</feature>
<feature type="region of interest" description="Disordered" evidence="2">
    <location>
        <begin position="432"/>
        <end position="487"/>
    </location>
</feature>
<feature type="coiled-coil region" evidence="1">
    <location>
        <begin position="7"/>
        <end position="69"/>
    </location>
</feature>
<accession>A0A9F5IZ98</accession>
<dbReference type="PANTHER" id="PTHR15107">
    <property type="entry name" value="RETINOBLASTOMA BINDING PROTEIN 8"/>
    <property type="match status" value="1"/>
</dbReference>
<feature type="compositionally biased region" description="Basic and acidic residues" evidence="2">
    <location>
        <begin position="124"/>
        <end position="143"/>
    </location>
</feature>
<dbReference type="OMA" id="RCQVTQE"/>
<feature type="compositionally biased region" description="Basic and acidic residues" evidence="2">
    <location>
        <begin position="472"/>
        <end position="482"/>
    </location>
</feature>
<dbReference type="Proteomes" id="UP000695026">
    <property type="component" value="Unplaced"/>
</dbReference>
<dbReference type="CTD" id="140893"/>
<feature type="region of interest" description="Disordered" evidence="2">
    <location>
        <begin position="124"/>
        <end position="199"/>
    </location>
</feature>
<keyword evidence="4" id="KW-1185">Reference proteome</keyword>
<dbReference type="PANTHER" id="PTHR15107:SF3">
    <property type="entry name" value="RBBP8 N-TERMINAL-LIKE PROTEIN"/>
    <property type="match status" value="1"/>
</dbReference>
<dbReference type="AlphaFoldDB" id="A0A9F5IZ98"/>
<feature type="compositionally biased region" description="Basic and acidic residues" evidence="2">
    <location>
        <begin position="558"/>
        <end position="573"/>
    </location>
</feature>
<evidence type="ECO:0000313" key="5">
    <source>
        <dbReference type="RefSeq" id="XP_025026488.1"/>
    </source>
</evidence>
<gene>
    <name evidence="5" type="primary">RBBP8NL</name>
</gene>
<keyword evidence="1" id="KW-0175">Coiled coil</keyword>
<feature type="region of interest" description="Disordered" evidence="2">
    <location>
        <begin position="553"/>
        <end position="668"/>
    </location>
</feature>
<name>A0A9F5IZ98_PYTBI</name>
<feature type="compositionally biased region" description="Basic and acidic residues" evidence="2">
    <location>
        <begin position="649"/>
        <end position="668"/>
    </location>
</feature>
<organism evidence="4 5">
    <name type="scientific">Python bivittatus</name>
    <name type="common">Burmese python</name>
    <name type="synonym">Python molurus bivittatus</name>
    <dbReference type="NCBI Taxonomy" id="176946"/>
    <lineage>
        <taxon>Eukaryota</taxon>
        <taxon>Metazoa</taxon>
        <taxon>Chordata</taxon>
        <taxon>Craniata</taxon>
        <taxon>Vertebrata</taxon>
        <taxon>Euteleostomi</taxon>
        <taxon>Lepidosauria</taxon>
        <taxon>Squamata</taxon>
        <taxon>Bifurcata</taxon>
        <taxon>Unidentata</taxon>
        <taxon>Episquamata</taxon>
        <taxon>Toxicofera</taxon>
        <taxon>Serpentes</taxon>
        <taxon>Henophidia</taxon>
        <taxon>Pythonidae</taxon>
        <taxon>Python</taxon>
    </lineage>
</organism>
<evidence type="ECO:0000259" key="3">
    <source>
        <dbReference type="Pfam" id="PF10482"/>
    </source>
</evidence>
<dbReference type="KEGG" id="pbi:103060801"/>
<dbReference type="OrthoDB" id="8809203at2759"/>